<dbReference type="NCBIfam" id="TIGR00035">
    <property type="entry name" value="asp_race"/>
    <property type="match status" value="1"/>
</dbReference>
<dbReference type="SUPFAM" id="SSF53681">
    <property type="entry name" value="Aspartate/glutamate racemase"/>
    <property type="match status" value="2"/>
</dbReference>
<comment type="caution">
    <text evidence="3">The sequence shown here is derived from an EMBL/GenBank/DDBJ whole genome shotgun (WGS) entry which is preliminary data.</text>
</comment>
<dbReference type="EMBL" id="JAVRHT010000010">
    <property type="protein sequence ID" value="MDT0631260.1"/>
    <property type="molecule type" value="Genomic_DNA"/>
</dbReference>
<dbReference type="GO" id="GO:0016853">
    <property type="term" value="F:isomerase activity"/>
    <property type="evidence" value="ECO:0007669"/>
    <property type="project" value="UniProtKB-KW"/>
</dbReference>
<protein>
    <submittedName>
        <fullName evidence="3">Amino acid racemase</fullName>
        <ecNumber evidence="3">5.1.1.-</ecNumber>
    </submittedName>
</protein>
<dbReference type="Gene3D" id="3.40.50.1860">
    <property type="match status" value="2"/>
</dbReference>
<evidence type="ECO:0000313" key="4">
    <source>
        <dbReference type="Proteomes" id="UP001267426"/>
    </source>
</evidence>
<proteinExistence type="inferred from homology"/>
<dbReference type="RefSeq" id="WP_311662603.1">
    <property type="nucleotide sequence ID" value="NZ_JAVRHT010000010.1"/>
</dbReference>
<keyword evidence="4" id="KW-1185">Reference proteome</keyword>
<evidence type="ECO:0000313" key="3">
    <source>
        <dbReference type="EMBL" id="MDT0631260.1"/>
    </source>
</evidence>
<dbReference type="InterPro" id="IPR004380">
    <property type="entry name" value="Asp_race"/>
</dbReference>
<keyword evidence="2 3" id="KW-0413">Isomerase</keyword>
<dbReference type="PANTHER" id="PTHR21198">
    <property type="entry name" value="GLUTAMATE RACEMASE"/>
    <property type="match status" value="1"/>
</dbReference>
<sequence>MTAPLHARPIGVVGGVGPRAGLDLVQKVLAATRAERDQDHLPLTLLSHPHRIPDRTAFLLGHDTENPGEAIADLASALVDGGAEVVGVPCHTAHAAAVFDVVRERVAGRCTLVDMVEEVGREITERFPRARRVGVLSTTGTMAAGVYPDRLGPLGLEVLQLPPALQQTTVQPAIYDPTYGLKSVSDPVSARAAGGLQSGLDHLLRGGAEVVVLACTEIPLALREPTVGGVPLLDATAVLARALVRESCPAALTDP</sequence>
<accession>A0ABU3BPP5</accession>
<evidence type="ECO:0000256" key="1">
    <source>
        <dbReference type="ARBA" id="ARBA00007847"/>
    </source>
</evidence>
<evidence type="ECO:0000256" key="2">
    <source>
        <dbReference type="ARBA" id="ARBA00023235"/>
    </source>
</evidence>
<gene>
    <name evidence="3" type="ORF">RM540_05805</name>
</gene>
<reference evidence="3 4" key="1">
    <citation type="submission" date="2023-09" db="EMBL/GenBank/DDBJ databases">
        <authorList>
            <person name="Rey-Velasco X."/>
        </authorList>
    </citation>
    <scope>NUCLEOTIDE SEQUENCE [LARGE SCALE GENOMIC DNA]</scope>
    <source>
        <strain evidence="3 4">F394</strain>
    </source>
</reference>
<comment type="similarity">
    <text evidence="1">Belongs to the aspartate/glutamate racemases family.</text>
</comment>
<dbReference type="EC" id="5.1.1.-" evidence="3"/>
<dbReference type="PANTHER" id="PTHR21198:SF7">
    <property type="entry name" value="ASPARTATE-GLUTAMATE RACEMASE FAMILY"/>
    <property type="match status" value="1"/>
</dbReference>
<organism evidence="3 4">
    <name type="scientific">Rubrivirga litoralis</name>
    <dbReference type="NCBI Taxonomy" id="3075598"/>
    <lineage>
        <taxon>Bacteria</taxon>
        <taxon>Pseudomonadati</taxon>
        <taxon>Rhodothermota</taxon>
        <taxon>Rhodothermia</taxon>
        <taxon>Rhodothermales</taxon>
        <taxon>Rubricoccaceae</taxon>
        <taxon>Rubrivirga</taxon>
    </lineage>
</organism>
<dbReference type="InterPro" id="IPR015942">
    <property type="entry name" value="Asp/Glu/hydantoin_racemase"/>
</dbReference>
<dbReference type="InterPro" id="IPR001920">
    <property type="entry name" value="Asp/Glu_race"/>
</dbReference>
<dbReference type="Pfam" id="PF01177">
    <property type="entry name" value="Asp_Glu_race"/>
    <property type="match status" value="1"/>
</dbReference>
<dbReference type="Proteomes" id="UP001267426">
    <property type="component" value="Unassembled WGS sequence"/>
</dbReference>
<name>A0ABU3BPP5_9BACT</name>